<accession>A0A0D3KF65</accession>
<dbReference type="GeneID" id="17279671"/>
<evidence type="ECO:0000313" key="3">
    <source>
        <dbReference type="Proteomes" id="UP000013827"/>
    </source>
</evidence>
<dbReference type="EnsemblProtists" id="EOD34400">
    <property type="protein sequence ID" value="EOD34400"/>
    <property type="gene ID" value="EMIHUDRAFT_202180"/>
</dbReference>
<reference evidence="3" key="1">
    <citation type="journal article" date="2013" name="Nature">
        <title>Pan genome of the phytoplankton Emiliania underpins its global distribution.</title>
        <authorList>
            <person name="Read B.A."/>
            <person name="Kegel J."/>
            <person name="Klute M.J."/>
            <person name="Kuo A."/>
            <person name="Lefebvre S.C."/>
            <person name="Maumus F."/>
            <person name="Mayer C."/>
            <person name="Miller J."/>
            <person name="Monier A."/>
            <person name="Salamov A."/>
            <person name="Young J."/>
            <person name="Aguilar M."/>
            <person name="Claverie J.M."/>
            <person name="Frickenhaus S."/>
            <person name="Gonzalez K."/>
            <person name="Herman E.K."/>
            <person name="Lin Y.C."/>
            <person name="Napier J."/>
            <person name="Ogata H."/>
            <person name="Sarno A.F."/>
            <person name="Shmutz J."/>
            <person name="Schroeder D."/>
            <person name="de Vargas C."/>
            <person name="Verret F."/>
            <person name="von Dassow P."/>
            <person name="Valentin K."/>
            <person name="Van de Peer Y."/>
            <person name="Wheeler G."/>
            <person name="Dacks J.B."/>
            <person name="Delwiche C.F."/>
            <person name="Dyhrman S.T."/>
            <person name="Glockner G."/>
            <person name="John U."/>
            <person name="Richards T."/>
            <person name="Worden A.Z."/>
            <person name="Zhang X."/>
            <person name="Grigoriev I.V."/>
            <person name="Allen A.E."/>
            <person name="Bidle K."/>
            <person name="Borodovsky M."/>
            <person name="Bowler C."/>
            <person name="Brownlee C."/>
            <person name="Cock J.M."/>
            <person name="Elias M."/>
            <person name="Gladyshev V.N."/>
            <person name="Groth M."/>
            <person name="Guda C."/>
            <person name="Hadaegh A."/>
            <person name="Iglesias-Rodriguez M.D."/>
            <person name="Jenkins J."/>
            <person name="Jones B.M."/>
            <person name="Lawson T."/>
            <person name="Leese F."/>
            <person name="Lindquist E."/>
            <person name="Lobanov A."/>
            <person name="Lomsadze A."/>
            <person name="Malik S.B."/>
            <person name="Marsh M.E."/>
            <person name="Mackinder L."/>
            <person name="Mock T."/>
            <person name="Mueller-Roeber B."/>
            <person name="Pagarete A."/>
            <person name="Parker M."/>
            <person name="Probert I."/>
            <person name="Quesneville H."/>
            <person name="Raines C."/>
            <person name="Rensing S.A."/>
            <person name="Riano-Pachon D.M."/>
            <person name="Richier S."/>
            <person name="Rokitta S."/>
            <person name="Shiraiwa Y."/>
            <person name="Soanes D.M."/>
            <person name="van der Giezen M."/>
            <person name="Wahlund T.M."/>
            <person name="Williams B."/>
            <person name="Wilson W."/>
            <person name="Wolfe G."/>
            <person name="Wurch L.L."/>
        </authorList>
    </citation>
    <scope>NUCLEOTIDE SEQUENCE</scope>
</reference>
<sequence length="66" mass="7959">MQQAGEKSDKGKEEVEQREERKCIQTEERKDIYDEHGKYKFTRGCTVFDEQGRLQKEHLEHLECSR</sequence>
<keyword evidence="3" id="KW-1185">Reference proteome</keyword>
<name>A0A0D3KF65_EMIH1</name>
<dbReference type="RefSeq" id="XP_005786829.1">
    <property type="nucleotide sequence ID" value="XM_005786772.1"/>
</dbReference>
<protein>
    <submittedName>
        <fullName evidence="2">Uncharacterized protein</fullName>
    </submittedName>
</protein>
<reference evidence="2" key="2">
    <citation type="submission" date="2024-10" db="UniProtKB">
        <authorList>
            <consortium name="EnsemblProtists"/>
        </authorList>
    </citation>
    <scope>IDENTIFICATION</scope>
</reference>
<dbReference type="KEGG" id="ehx:EMIHUDRAFT_202180"/>
<proteinExistence type="predicted"/>
<evidence type="ECO:0000313" key="2">
    <source>
        <dbReference type="EnsemblProtists" id="EOD34400"/>
    </source>
</evidence>
<dbReference type="HOGENOM" id="CLU_2836599_0_0_1"/>
<dbReference type="AlphaFoldDB" id="A0A0D3KF65"/>
<organism evidence="2 3">
    <name type="scientific">Emiliania huxleyi (strain CCMP1516)</name>
    <dbReference type="NCBI Taxonomy" id="280463"/>
    <lineage>
        <taxon>Eukaryota</taxon>
        <taxon>Haptista</taxon>
        <taxon>Haptophyta</taxon>
        <taxon>Prymnesiophyceae</taxon>
        <taxon>Isochrysidales</taxon>
        <taxon>Noelaerhabdaceae</taxon>
        <taxon>Emiliania</taxon>
    </lineage>
</organism>
<evidence type="ECO:0000256" key="1">
    <source>
        <dbReference type="SAM" id="MobiDB-lite"/>
    </source>
</evidence>
<dbReference type="PaxDb" id="2903-EOD34400"/>
<dbReference type="Proteomes" id="UP000013827">
    <property type="component" value="Unassembled WGS sequence"/>
</dbReference>
<feature type="region of interest" description="Disordered" evidence="1">
    <location>
        <begin position="1"/>
        <end position="22"/>
    </location>
</feature>